<comment type="similarity">
    <text evidence="1">Belongs to the plant LTP family.</text>
</comment>
<dbReference type="SUPFAM" id="SSF47699">
    <property type="entry name" value="Bifunctional inhibitor/lipid-transfer protein/seed storage 2S albumin"/>
    <property type="match status" value="1"/>
</dbReference>
<reference evidence="7 8" key="1">
    <citation type="submission" date="2016-09" db="EMBL/GenBank/DDBJ databases">
        <title>The draft genome of Dichanthelium oligosanthes: A C3 panicoid grass species.</title>
        <authorList>
            <person name="Studer A.J."/>
            <person name="Schnable J.C."/>
            <person name="Brutnell T.P."/>
        </authorList>
    </citation>
    <scope>NUCLEOTIDE SEQUENCE [LARGE SCALE GENOMIC DNA]</scope>
    <source>
        <strain evidence="8">cv. Kellogg 1175</strain>
        <tissue evidence="7">Leaf</tissue>
    </source>
</reference>
<evidence type="ECO:0000256" key="4">
    <source>
        <dbReference type="ARBA" id="ARBA00023180"/>
    </source>
</evidence>
<dbReference type="Gene3D" id="1.10.110.10">
    <property type="entry name" value="Plant lipid-transfer and hydrophobic proteins"/>
    <property type="match status" value="1"/>
</dbReference>
<feature type="signal peptide" evidence="5">
    <location>
        <begin position="1"/>
        <end position="17"/>
    </location>
</feature>
<feature type="domain" description="Bifunctional inhibitor/plant lipid transfer protein/seed storage helical" evidence="6">
    <location>
        <begin position="15"/>
        <end position="109"/>
    </location>
</feature>
<keyword evidence="8" id="KW-1185">Reference proteome</keyword>
<evidence type="ECO:0000256" key="2">
    <source>
        <dbReference type="ARBA" id="ARBA00022729"/>
    </source>
</evidence>
<dbReference type="STRING" id="888268.A0A1E5V4U7"/>
<evidence type="ECO:0000313" key="7">
    <source>
        <dbReference type="EMBL" id="OEL20015.1"/>
    </source>
</evidence>
<feature type="chain" id="PRO_5009187724" description="Bifunctional inhibitor/plant lipid transfer protein/seed storage helical domain-containing protein" evidence="5">
    <location>
        <begin position="18"/>
        <end position="196"/>
    </location>
</feature>
<organism evidence="7 8">
    <name type="scientific">Dichanthelium oligosanthes</name>
    <dbReference type="NCBI Taxonomy" id="888268"/>
    <lineage>
        <taxon>Eukaryota</taxon>
        <taxon>Viridiplantae</taxon>
        <taxon>Streptophyta</taxon>
        <taxon>Embryophyta</taxon>
        <taxon>Tracheophyta</taxon>
        <taxon>Spermatophyta</taxon>
        <taxon>Magnoliopsida</taxon>
        <taxon>Liliopsida</taxon>
        <taxon>Poales</taxon>
        <taxon>Poaceae</taxon>
        <taxon>PACMAD clade</taxon>
        <taxon>Panicoideae</taxon>
        <taxon>Panicodae</taxon>
        <taxon>Paniceae</taxon>
        <taxon>Dichantheliinae</taxon>
        <taxon>Dichanthelium</taxon>
    </lineage>
</organism>
<sequence>MLVLVVFVLAIAAGADSQQAPAPAPAAGGCTILLAKAADCLQYITPGSPLNQPPEKCCTEVNSGVEDPAAVACVCGLLGGHTFGLPLNLTRAAGLPVACGAPASSLGQCNGWYPTISSLFLFLINNLSCIHVTDISLKLHLLVSWSVTNIADLTATSSSPAAPTHGGKGGAKSAATRSRITAVLLVASLLISGYHF</sequence>
<evidence type="ECO:0000256" key="5">
    <source>
        <dbReference type="SAM" id="SignalP"/>
    </source>
</evidence>
<dbReference type="EMBL" id="LWDX02051945">
    <property type="protein sequence ID" value="OEL20015.1"/>
    <property type="molecule type" value="Genomic_DNA"/>
</dbReference>
<keyword evidence="4" id="KW-0325">Glycoprotein</keyword>
<dbReference type="PANTHER" id="PTHR33044">
    <property type="entry name" value="BIFUNCTIONAL INHIBITOR/LIPID-TRANSFER PROTEIN/SEED STORAGE 2S ALBUMIN SUPERFAMILY PROTEIN-RELATED"/>
    <property type="match status" value="1"/>
</dbReference>
<keyword evidence="2 5" id="KW-0732">Signal</keyword>
<evidence type="ECO:0000256" key="1">
    <source>
        <dbReference type="ARBA" id="ARBA00009748"/>
    </source>
</evidence>
<dbReference type="CDD" id="cd00010">
    <property type="entry name" value="AAI_LTSS"/>
    <property type="match status" value="1"/>
</dbReference>
<dbReference type="InterPro" id="IPR036312">
    <property type="entry name" value="Bifun_inhib/LTP/seed_sf"/>
</dbReference>
<dbReference type="Proteomes" id="UP000095767">
    <property type="component" value="Unassembled WGS sequence"/>
</dbReference>
<keyword evidence="3" id="KW-1015">Disulfide bond</keyword>
<dbReference type="Pfam" id="PF14368">
    <property type="entry name" value="LTP_2"/>
    <property type="match status" value="1"/>
</dbReference>
<evidence type="ECO:0000256" key="3">
    <source>
        <dbReference type="ARBA" id="ARBA00023157"/>
    </source>
</evidence>
<proteinExistence type="inferred from homology"/>
<dbReference type="OrthoDB" id="659547at2759"/>
<name>A0A1E5V4U7_9POAL</name>
<protein>
    <recommendedName>
        <fullName evidence="6">Bifunctional inhibitor/plant lipid transfer protein/seed storage helical domain-containing protein</fullName>
    </recommendedName>
</protein>
<dbReference type="InterPro" id="IPR043325">
    <property type="entry name" value="LTSS"/>
</dbReference>
<comment type="caution">
    <text evidence="7">The sequence shown here is derived from an EMBL/GenBank/DDBJ whole genome shotgun (WGS) entry which is preliminary data.</text>
</comment>
<evidence type="ECO:0000259" key="6">
    <source>
        <dbReference type="Pfam" id="PF14368"/>
    </source>
</evidence>
<dbReference type="InterPro" id="IPR016140">
    <property type="entry name" value="Bifunc_inhib/LTP/seed_store"/>
</dbReference>
<evidence type="ECO:0000313" key="8">
    <source>
        <dbReference type="Proteomes" id="UP000095767"/>
    </source>
</evidence>
<accession>A0A1E5V4U7</accession>
<gene>
    <name evidence="7" type="ORF">BAE44_0018969</name>
</gene>
<dbReference type="AlphaFoldDB" id="A0A1E5V4U7"/>